<reference evidence="1" key="1">
    <citation type="submission" date="2021-02" db="EMBL/GenBank/DDBJ databases">
        <authorList>
            <consortium name="DOE Joint Genome Institute"/>
            <person name="Ahrendt S."/>
            <person name="Looney B.P."/>
            <person name="Miyauchi S."/>
            <person name="Morin E."/>
            <person name="Drula E."/>
            <person name="Courty P.E."/>
            <person name="Chicoki N."/>
            <person name="Fauchery L."/>
            <person name="Kohler A."/>
            <person name="Kuo A."/>
            <person name="Labutti K."/>
            <person name="Pangilinan J."/>
            <person name="Lipzen A."/>
            <person name="Riley R."/>
            <person name="Andreopoulos W."/>
            <person name="He G."/>
            <person name="Johnson J."/>
            <person name="Barry K.W."/>
            <person name="Grigoriev I.V."/>
            <person name="Nagy L."/>
            <person name="Hibbett D."/>
            <person name="Henrissat B."/>
            <person name="Matheny P.B."/>
            <person name="Labbe J."/>
            <person name="Martin F."/>
        </authorList>
    </citation>
    <scope>NUCLEOTIDE SEQUENCE</scope>
    <source>
        <strain evidence="1">FP105234-sp</strain>
    </source>
</reference>
<dbReference type="EMBL" id="MU275875">
    <property type="protein sequence ID" value="KAI0049288.1"/>
    <property type="molecule type" value="Genomic_DNA"/>
</dbReference>
<evidence type="ECO:0000313" key="1">
    <source>
        <dbReference type="EMBL" id="KAI0049288.1"/>
    </source>
</evidence>
<comment type="caution">
    <text evidence="1">The sequence shown here is derived from an EMBL/GenBank/DDBJ whole genome shotgun (WGS) entry which is preliminary data.</text>
</comment>
<name>A0ACB8RYN6_9AGAM</name>
<keyword evidence="2" id="KW-1185">Reference proteome</keyword>
<accession>A0ACB8RYN6</accession>
<dbReference type="Proteomes" id="UP000814033">
    <property type="component" value="Unassembled WGS sequence"/>
</dbReference>
<protein>
    <submittedName>
        <fullName evidence="1">Uncharacterized protein</fullName>
    </submittedName>
</protein>
<evidence type="ECO:0000313" key="2">
    <source>
        <dbReference type="Proteomes" id="UP000814033"/>
    </source>
</evidence>
<gene>
    <name evidence="1" type="ORF">FA95DRAFT_908997</name>
</gene>
<reference evidence="1" key="2">
    <citation type="journal article" date="2022" name="New Phytol.">
        <title>Evolutionary transition to the ectomycorrhizal habit in the genomes of a hyperdiverse lineage of mushroom-forming fungi.</title>
        <authorList>
            <person name="Looney B."/>
            <person name="Miyauchi S."/>
            <person name="Morin E."/>
            <person name="Drula E."/>
            <person name="Courty P.E."/>
            <person name="Kohler A."/>
            <person name="Kuo A."/>
            <person name="LaButti K."/>
            <person name="Pangilinan J."/>
            <person name="Lipzen A."/>
            <person name="Riley R."/>
            <person name="Andreopoulos W."/>
            <person name="He G."/>
            <person name="Johnson J."/>
            <person name="Nolan M."/>
            <person name="Tritt A."/>
            <person name="Barry K.W."/>
            <person name="Grigoriev I.V."/>
            <person name="Nagy L.G."/>
            <person name="Hibbett D."/>
            <person name="Henrissat B."/>
            <person name="Matheny P.B."/>
            <person name="Labbe J."/>
            <person name="Martin F.M."/>
        </authorList>
    </citation>
    <scope>NUCLEOTIDE SEQUENCE</scope>
    <source>
        <strain evidence="1">FP105234-sp</strain>
    </source>
</reference>
<proteinExistence type="predicted"/>
<organism evidence="1 2">
    <name type="scientific">Auriscalpium vulgare</name>
    <dbReference type="NCBI Taxonomy" id="40419"/>
    <lineage>
        <taxon>Eukaryota</taxon>
        <taxon>Fungi</taxon>
        <taxon>Dikarya</taxon>
        <taxon>Basidiomycota</taxon>
        <taxon>Agaricomycotina</taxon>
        <taxon>Agaricomycetes</taxon>
        <taxon>Russulales</taxon>
        <taxon>Auriscalpiaceae</taxon>
        <taxon>Auriscalpium</taxon>
    </lineage>
</organism>
<sequence length="186" mass="20552">MRSFWADTVGKPRLHVEMAQKRVHVGAGCSRGRNVPPPSSAFNRAAQRVPHTQTLLYAVEVLHNSSGHATRMTAMSRDGPGRTGDIIRQLPTAAHHLGAQRATRQQCRVGEWRRKMVSKSAPVFCIPAPAARTRAHLAAQSSPSFQPTSPPVRPLYLLLPSCCRRCWLGIWRMSPCWCASRGTSSH</sequence>